<reference evidence="1 2" key="1">
    <citation type="journal article" date="2024" name="G3 (Bethesda)">
        <title>Genome assembly of Hibiscus sabdariffa L. provides insights into metabolisms of medicinal natural products.</title>
        <authorList>
            <person name="Kim T."/>
        </authorList>
    </citation>
    <scope>NUCLEOTIDE SEQUENCE [LARGE SCALE GENOMIC DNA]</scope>
    <source>
        <strain evidence="1">TK-2024</strain>
        <tissue evidence="1">Old leaves</tissue>
    </source>
</reference>
<gene>
    <name evidence="1" type="ORF">V6N11_035595</name>
</gene>
<comment type="caution">
    <text evidence="1">The sequence shown here is derived from an EMBL/GenBank/DDBJ whole genome shotgun (WGS) entry which is preliminary data.</text>
</comment>
<protein>
    <recommendedName>
        <fullName evidence="3">G-patch domain-containing protein</fullName>
    </recommendedName>
</protein>
<evidence type="ECO:0000313" key="2">
    <source>
        <dbReference type="Proteomes" id="UP001396334"/>
    </source>
</evidence>
<dbReference type="EMBL" id="JBBPBN010000118">
    <property type="protein sequence ID" value="KAK8977475.1"/>
    <property type="molecule type" value="Genomic_DNA"/>
</dbReference>
<name>A0ABR2NNA5_9ROSI</name>
<sequence>MWSLLASHLIVKKRPNRVGNARRRRSSTITSGVPLVEPIATEGRPDFSNYGLIANKIMQKMGYDLENPVGLKNGKGLDEGTKEYIKRRGGYPLSDVRPGVHPKLCVRKKGAPYYVKLLPRKTKSSRSILARTMNHARYSSMPHLAPEEVM</sequence>
<organism evidence="1 2">
    <name type="scientific">Hibiscus sabdariffa</name>
    <name type="common">roselle</name>
    <dbReference type="NCBI Taxonomy" id="183260"/>
    <lineage>
        <taxon>Eukaryota</taxon>
        <taxon>Viridiplantae</taxon>
        <taxon>Streptophyta</taxon>
        <taxon>Embryophyta</taxon>
        <taxon>Tracheophyta</taxon>
        <taxon>Spermatophyta</taxon>
        <taxon>Magnoliopsida</taxon>
        <taxon>eudicotyledons</taxon>
        <taxon>Gunneridae</taxon>
        <taxon>Pentapetalae</taxon>
        <taxon>rosids</taxon>
        <taxon>malvids</taxon>
        <taxon>Malvales</taxon>
        <taxon>Malvaceae</taxon>
        <taxon>Malvoideae</taxon>
        <taxon>Hibiscus</taxon>
    </lineage>
</organism>
<accession>A0ABR2NNA5</accession>
<keyword evidence="2" id="KW-1185">Reference proteome</keyword>
<proteinExistence type="predicted"/>
<dbReference type="Proteomes" id="UP001396334">
    <property type="component" value="Unassembled WGS sequence"/>
</dbReference>
<evidence type="ECO:0000313" key="1">
    <source>
        <dbReference type="EMBL" id="KAK8977475.1"/>
    </source>
</evidence>
<evidence type="ECO:0008006" key="3">
    <source>
        <dbReference type="Google" id="ProtNLM"/>
    </source>
</evidence>